<dbReference type="AlphaFoldDB" id="A0A0C2PGB0"/>
<sequence>MANRYFPTAIPGNDKVQGICSSTYVVAKTKVRGPWTCQMSRSQFPEHYREHILRFTWRLSTLSMILQFTKELELPKEKKFYETLKRTLVYMDNIANFLLSDAQAVAEEDRTVNWRCRTFDLYLVTECLVKRHEPEAVREYRRRGDMNINRVSLDDLDWNAYITGGNAQWIGLIWNYHLP</sequence>
<dbReference type="HOGENOM" id="CLU_1506921_0_0_1"/>
<name>A0A0C2PGB0_9AGAM</name>
<evidence type="ECO:0000313" key="2">
    <source>
        <dbReference type="Proteomes" id="UP000053820"/>
    </source>
</evidence>
<evidence type="ECO:0000313" key="1">
    <source>
        <dbReference type="EMBL" id="KIJ57544.1"/>
    </source>
</evidence>
<dbReference type="OrthoDB" id="2611030at2759"/>
<feature type="non-terminal residue" evidence="1">
    <location>
        <position position="179"/>
    </location>
</feature>
<protein>
    <submittedName>
        <fullName evidence="1">Uncharacterized protein</fullName>
    </submittedName>
</protein>
<organism evidence="1 2">
    <name type="scientific">Hydnomerulius pinastri MD-312</name>
    <dbReference type="NCBI Taxonomy" id="994086"/>
    <lineage>
        <taxon>Eukaryota</taxon>
        <taxon>Fungi</taxon>
        <taxon>Dikarya</taxon>
        <taxon>Basidiomycota</taxon>
        <taxon>Agaricomycotina</taxon>
        <taxon>Agaricomycetes</taxon>
        <taxon>Agaricomycetidae</taxon>
        <taxon>Boletales</taxon>
        <taxon>Boletales incertae sedis</taxon>
        <taxon>Leucogyrophana</taxon>
    </lineage>
</organism>
<accession>A0A0C2PGB0</accession>
<gene>
    <name evidence="1" type="ORF">HYDPIDRAFT_171643</name>
</gene>
<keyword evidence="2" id="KW-1185">Reference proteome</keyword>
<dbReference type="Proteomes" id="UP000053820">
    <property type="component" value="Unassembled WGS sequence"/>
</dbReference>
<dbReference type="EMBL" id="KN840285">
    <property type="protein sequence ID" value="KIJ57544.1"/>
    <property type="molecule type" value="Genomic_DNA"/>
</dbReference>
<reference evidence="1 2" key="1">
    <citation type="submission" date="2014-04" db="EMBL/GenBank/DDBJ databases">
        <title>Evolutionary Origins and Diversification of the Mycorrhizal Mutualists.</title>
        <authorList>
            <consortium name="DOE Joint Genome Institute"/>
            <consortium name="Mycorrhizal Genomics Consortium"/>
            <person name="Kohler A."/>
            <person name="Kuo A."/>
            <person name="Nagy L.G."/>
            <person name="Floudas D."/>
            <person name="Copeland A."/>
            <person name="Barry K.W."/>
            <person name="Cichocki N."/>
            <person name="Veneault-Fourrey C."/>
            <person name="LaButti K."/>
            <person name="Lindquist E.A."/>
            <person name="Lipzen A."/>
            <person name="Lundell T."/>
            <person name="Morin E."/>
            <person name="Murat C."/>
            <person name="Riley R."/>
            <person name="Ohm R."/>
            <person name="Sun H."/>
            <person name="Tunlid A."/>
            <person name="Henrissat B."/>
            <person name="Grigoriev I.V."/>
            <person name="Hibbett D.S."/>
            <person name="Martin F."/>
        </authorList>
    </citation>
    <scope>NUCLEOTIDE SEQUENCE [LARGE SCALE GENOMIC DNA]</scope>
    <source>
        <strain evidence="1 2">MD-312</strain>
    </source>
</reference>
<proteinExistence type="predicted"/>